<keyword evidence="3" id="KW-1185">Reference proteome</keyword>
<dbReference type="AlphaFoldDB" id="A0A9N8E6C8"/>
<keyword evidence="1" id="KW-1133">Transmembrane helix</keyword>
<reference evidence="2" key="1">
    <citation type="submission" date="2020-06" db="EMBL/GenBank/DDBJ databases">
        <authorList>
            <consortium name="Plant Systems Biology data submission"/>
        </authorList>
    </citation>
    <scope>NUCLEOTIDE SEQUENCE</scope>
    <source>
        <strain evidence="2">D6</strain>
    </source>
</reference>
<gene>
    <name evidence="2" type="ORF">SEMRO_669_G184480.1</name>
</gene>
<accession>A0A9N8E6C8</accession>
<sequence length="572" mass="64444">MVRRNYYFSSEAKKESHALPIGRKKSAVAARSITTKFRCGIFSPRALTAVVVAMILVLLSVGLQSSTRGVIQIQAYIFSKNTESASTKPSPAAAKPNNPSNTTYPQQIIVQKLAGGVKSSGGAKENLQIVPLELDNTVAEDVVAIEHDPDKAEITVTFKINARCPRPYLIGRLSGPALIRLQPWKWQSHSSYGELAVTSLTSRYEVPIIISQASYYALEIIVVFCDNFFYALNQPDNPIHQDDPSKDWIDSRPELAHYMGQDYARHCVENSAKNRITQKGSSIWISGTAGTPSSQSKQPQPAWKGFWHNKGYKKGYKQPPDGSRTNDKHLLQPVYTRYQLDGWKEEEHPAECNQERFEPYKFHWNQETPLSAQSLRQSKANNICLIGDDHSRSMHERAKEMGFDLPNTNVAFHHLWTTFPENVTEASITDLMDRHRCTSMVASVGHWPASHHTKGHPYTLKQFYKLTKGMLHIVTKHPQVVARNVRVFVQSLNSLPLRYGINDCPATDYRNPLVLDSYNTILKRVSFEFGIPFIDTEEFLVGPMWDASSDWEHVNQATEEAQTLFVAASVLG</sequence>
<name>A0A9N8E6C8_9STRA</name>
<dbReference type="Proteomes" id="UP001153069">
    <property type="component" value="Unassembled WGS sequence"/>
</dbReference>
<evidence type="ECO:0000313" key="3">
    <source>
        <dbReference type="Proteomes" id="UP001153069"/>
    </source>
</evidence>
<organism evidence="2 3">
    <name type="scientific">Seminavis robusta</name>
    <dbReference type="NCBI Taxonomy" id="568900"/>
    <lineage>
        <taxon>Eukaryota</taxon>
        <taxon>Sar</taxon>
        <taxon>Stramenopiles</taxon>
        <taxon>Ochrophyta</taxon>
        <taxon>Bacillariophyta</taxon>
        <taxon>Bacillariophyceae</taxon>
        <taxon>Bacillariophycidae</taxon>
        <taxon>Naviculales</taxon>
        <taxon>Naviculaceae</taxon>
        <taxon>Seminavis</taxon>
    </lineage>
</organism>
<evidence type="ECO:0000256" key="1">
    <source>
        <dbReference type="SAM" id="Phobius"/>
    </source>
</evidence>
<proteinExistence type="predicted"/>
<feature type="transmembrane region" description="Helical" evidence="1">
    <location>
        <begin position="46"/>
        <end position="63"/>
    </location>
</feature>
<keyword evidence="1" id="KW-0472">Membrane</keyword>
<dbReference type="EMBL" id="CAICTM010000668">
    <property type="protein sequence ID" value="CAB9514695.1"/>
    <property type="molecule type" value="Genomic_DNA"/>
</dbReference>
<protein>
    <submittedName>
        <fullName evidence="2">Uncharacterized protein</fullName>
    </submittedName>
</protein>
<keyword evidence="1" id="KW-0812">Transmembrane</keyword>
<evidence type="ECO:0000313" key="2">
    <source>
        <dbReference type="EMBL" id="CAB9514695.1"/>
    </source>
</evidence>
<comment type="caution">
    <text evidence="2">The sequence shown here is derived from an EMBL/GenBank/DDBJ whole genome shotgun (WGS) entry which is preliminary data.</text>
</comment>
<dbReference type="OrthoDB" id="10662496at2759"/>